<evidence type="ECO:0000256" key="4">
    <source>
        <dbReference type="ARBA" id="ARBA00022989"/>
    </source>
</evidence>
<keyword evidence="4 10" id="KW-1133">Transmembrane helix</keyword>
<evidence type="ECO:0000256" key="2">
    <source>
        <dbReference type="ARBA" id="ARBA00022475"/>
    </source>
</evidence>
<comment type="subcellular location">
    <subcellularLocation>
        <location evidence="1 10">Cell membrane</location>
        <topology evidence="1 10">Multi-pass membrane protein</topology>
    </subcellularLocation>
</comment>
<comment type="function">
    <text evidence="9 10">Fluoride-specific ion channel. Important for reducing fluoride concentration in the cell, thus reducing its toxicity.</text>
</comment>
<keyword evidence="10" id="KW-0813">Transport</keyword>
<dbReference type="GO" id="GO:0140114">
    <property type="term" value="P:cellular detoxification of fluoride"/>
    <property type="evidence" value="ECO:0007669"/>
    <property type="project" value="UniProtKB-UniRule"/>
</dbReference>
<feature type="transmembrane region" description="Helical" evidence="10">
    <location>
        <begin position="36"/>
        <end position="52"/>
    </location>
</feature>
<keyword evidence="10" id="KW-0479">Metal-binding</keyword>
<comment type="similarity">
    <text evidence="7 10">Belongs to the fluoride channel Fluc/FEX (TC 1.A.43) family.</text>
</comment>
<feature type="binding site" evidence="10">
    <location>
        <position position="68"/>
    </location>
    <ligand>
        <name>Na(+)</name>
        <dbReference type="ChEBI" id="CHEBI:29101"/>
        <note>structural</note>
    </ligand>
</feature>
<keyword evidence="5 10" id="KW-0472">Membrane</keyword>
<feature type="transmembrane region" description="Helical" evidence="10">
    <location>
        <begin position="92"/>
        <end position="114"/>
    </location>
</feature>
<dbReference type="RefSeq" id="WP_123933260.1">
    <property type="nucleotide sequence ID" value="NZ_CP033897.1"/>
</dbReference>
<feature type="binding site" evidence="10">
    <location>
        <position position="71"/>
    </location>
    <ligand>
        <name>Na(+)</name>
        <dbReference type="ChEBI" id="CHEBI:29101"/>
        <note>structural</note>
    </ligand>
</feature>
<gene>
    <name evidence="10 11" type="primary">crcB</name>
    <name evidence="10" type="synonym">fluC</name>
    <name evidence="11" type="ORF">CGERO_02205</name>
</gene>
<dbReference type="GO" id="GO:0046872">
    <property type="term" value="F:metal ion binding"/>
    <property type="evidence" value="ECO:0007669"/>
    <property type="project" value="UniProtKB-KW"/>
</dbReference>
<evidence type="ECO:0000256" key="9">
    <source>
        <dbReference type="ARBA" id="ARBA00049940"/>
    </source>
</evidence>
<evidence type="ECO:0000313" key="12">
    <source>
        <dbReference type="Proteomes" id="UP000271587"/>
    </source>
</evidence>
<feature type="transmembrane region" description="Helical" evidence="10">
    <location>
        <begin position="58"/>
        <end position="80"/>
    </location>
</feature>
<dbReference type="KEGG" id="cgk:CGERO_02205"/>
<keyword evidence="12" id="KW-1185">Reference proteome</keyword>
<dbReference type="HAMAP" id="MF_00454">
    <property type="entry name" value="FluC"/>
    <property type="match status" value="1"/>
</dbReference>
<keyword evidence="3 10" id="KW-0812">Transmembrane</keyword>
<comment type="activity regulation">
    <text evidence="10">Na(+) is not transported, but it plays an essential structural role and its presence is essential for fluoride channel function.</text>
</comment>
<protein>
    <recommendedName>
        <fullName evidence="10">Fluoride-specific ion channel FluC</fullName>
    </recommendedName>
</protein>
<evidence type="ECO:0000256" key="5">
    <source>
        <dbReference type="ARBA" id="ARBA00023136"/>
    </source>
</evidence>
<dbReference type="GO" id="GO:0005886">
    <property type="term" value="C:plasma membrane"/>
    <property type="evidence" value="ECO:0007669"/>
    <property type="project" value="UniProtKB-SubCell"/>
</dbReference>
<keyword evidence="6 10" id="KW-0407">Ion channel</keyword>
<comment type="catalytic activity">
    <reaction evidence="8">
        <text>fluoride(in) = fluoride(out)</text>
        <dbReference type="Rhea" id="RHEA:76159"/>
        <dbReference type="ChEBI" id="CHEBI:17051"/>
    </reaction>
    <physiologicalReaction direction="left-to-right" evidence="8">
        <dbReference type="Rhea" id="RHEA:76160"/>
    </physiologicalReaction>
</comment>
<evidence type="ECO:0000256" key="10">
    <source>
        <dbReference type="HAMAP-Rule" id="MF_00454"/>
    </source>
</evidence>
<evidence type="ECO:0000256" key="6">
    <source>
        <dbReference type="ARBA" id="ARBA00023303"/>
    </source>
</evidence>
<accession>A0A3G6IYN7</accession>
<name>A0A3G6IYN7_9CORY</name>
<dbReference type="AlphaFoldDB" id="A0A3G6IYN7"/>
<evidence type="ECO:0000313" key="11">
    <source>
        <dbReference type="EMBL" id="AZA10766.1"/>
    </source>
</evidence>
<evidence type="ECO:0000256" key="3">
    <source>
        <dbReference type="ARBA" id="ARBA00022692"/>
    </source>
</evidence>
<evidence type="ECO:0000256" key="7">
    <source>
        <dbReference type="ARBA" id="ARBA00035120"/>
    </source>
</evidence>
<proteinExistence type="inferred from homology"/>
<feature type="transmembrane region" description="Helical" evidence="10">
    <location>
        <begin position="6"/>
        <end position="24"/>
    </location>
</feature>
<dbReference type="OrthoDB" id="5148600at2"/>
<keyword evidence="10" id="KW-0406">Ion transport</keyword>
<evidence type="ECO:0000256" key="1">
    <source>
        <dbReference type="ARBA" id="ARBA00004651"/>
    </source>
</evidence>
<keyword evidence="2 10" id="KW-1003">Cell membrane</keyword>
<dbReference type="Proteomes" id="UP000271587">
    <property type="component" value="Chromosome"/>
</dbReference>
<dbReference type="Pfam" id="PF02537">
    <property type="entry name" value="CRCB"/>
    <property type="match status" value="1"/>
</dbReference>
<dbReference type="EMBL" id="CP033897">
    <property type="protein sequence ID" value="AZA10766.1"/>
    <property type="molecule type" value="Genomic_DNA"/>
</dbReference>
<dbReference type="PANTHER" id="PTHR28259">
    <property type="entry name" value="FLUORIDE EXPORT PROTEIN 1-RELATED"/>
    <property type="match status" value="1"/>
</dbReference>
<sequence length="115" mass="11943">MTFDALASVIAVAAGGALGGVARWRLAQLGAYRGTLVANTLACAVLGVLSHLELDAVWLLFCTTGLAGALSTWSTLARELGELWRAEKHARAWVYGISTLACGVLAMLLGSALMP</sequence>
<reference evidence="11 12" key="1">
    <citation type="submission" date="2018-11" db="EMBL/GenBank/DDBJ databases">
        <authorList>
            <person name="Kleinhagauer T."/>
            <person name="Glaeser S.P."/>
            <person name="Spergser J."/>
            <person name="Ruckert C."/>
            <person name="Kaempfer P."/>
            <person name="Busse H.-J."/>
        </authorList>
    </citation>
    <scope>NUCLEOTIDE SEQUENCE [LARGE SCALE GENOMIC DNA]</scope>
    <source>
        <strain evidence="11 12">W8</strain>
    </source>
</reference>
<dbReference type="InterPro" id="IPR003691">
    <property type="entry name" value="FluC"/>
</dbReference>
<organism evidence="11 12">
    <name type="scientific">Corynebacterium gerontici</name>
    <dbReference type="NCBI Taxonomy" id="2079234"/>
    <lineage>
        <taxon>Bacteria</taxon>
        <taxon>Bacillati</taxon>
        <taxon>Actinomycetota</taxon>
        <taxon>Actinomycetes</taxon>
        <taxon>Mycobacteriales</taxon>
        <taxon>Corynebacteriaceae</taxon>
        <taxon>Corynebacterium</taxon>
    </lineage>
</organism>
<dbReference type="GO" id="GO:0062054">
    <property type="term" value="F:fluoride channel activity"/>
    <property type="evidence" value="ECO:0007669"/>
    <property type="project" value="UniProtKB-UniRule"/>
</dbReference>
<keyword evidence="10" id="KW-0915">Sodium</keyword>
<dbReference type="PANTHER" id="PTHR28259:SF1">
    <property type="entry name" value="FLUORIDE EXPORT PROTEIN 1-RELATED"/>
    <property type="match status" value="1"/>
</dbReference>
<evidence type="ECO:0000256" key="8">
    <source>
        <dbReference type="ARBA" id="ARBA00035585"/>
    </source>
</evidence>